<dbReference type="EMBL" id="JAAVJL010000006">
    <property type="protein sequence ID" value="NMF61145.1"/>
    <property type="molecule type" value="Genomic_DNA"/>
</dbReference>
<dbReference type="RefSeq" id="WP_169361634.1">
    <property type="nucleotide sequence ID" value="NZ_JAAVJL010000001.1"/>
</dbReference>
<evidence type="ECO:0000313" key="7">
    <source>
        <dbReference type="EMBL" id="NMF61145.1"/>
    </source>
</evidence>
<name>A0ABX1LWP5_9CYAN</name>
<evidence type="ECO:0000313" key="6">
    <source>
        <dbReference type="EMBL" id="NMF60649.1"/>
    </source>
</evidence>
<evidence type="ECO:0000313" key="5">
    <source>
        <dbReference type="EMBL" id="NMF59841.1"/>
    </source>
</evidence>
<protein>
    <submittedName>
        <fullName evidence="4">Transposase</fullName>
    </submittedName>
</protein>
<comment type="caution">
    <text evidence="4">The sequence shown here is derived from an EMBL/GenBank/DDBJ whole genome shotgun (WGS) entry which is preliminary data.</text>
</comment>
<evidence type="ECO:0000313" key="1">
    <source>
        <dbReference type="EMBL" id="NMF56495.1"/>
    </source>
</evidence>
<organism evidence="4 9">
    <name type="scientific">Pseudanabaena yagii GIHE-NHR1</name>
    <dbReference type="NCBI Taxonomy" id="2722753"/>
    <lineage>
        <taxon>Bacteria</taxon>
        <taxon>Bacillati</taxon>
        <taxon>Cyanobacteriota</taxon>
        <taxon>Cyanophyceae</taxon>
        <taxon>Pseudanabaenales</taxon>
        <taxon>Pseudanabaenaceae</taxon>
        <taxon>Pseudanabaena</taxon>
        <taxon>Pseudanabaena yagii</taxon>
    </lineage>
</organism>
<proteinExistence type="predicted"/>
<evidence type="ECO:0000313" key="3">
    <source>
        <dbReference type="EMBL" id="NMF59388.1"/>
    </source>
</evidence>
<dbReference type="EMBL" id="JAAVJL010000003">
    <property type="protein sequence ID" value="NMF60649.1"/>
    <property type="molecule type" value="Genomic_DNA"/>
</dbReference>
<dbReference type="EMBL" id="JAAVJL010000001">
    <property type="protein sequence ID" value="NMF59430.1"/>
    <property type="molecule type" value="Genomic_DNA"/>
</dbReference>
<evidence type="ECO:0000313" key="4">
    <source>
        <dbReference type="EMBL" id="NMF59430.1"/>
    </source>
</evidence>
<dbReference type="InterPro" id="IPR012337">
    <property type="entry name" value="RNaseH-like_sf"/>
</dbReference>
<evidence type="ECO:0000313" key="2">
    <source>
        <dbReference type="EMBL" id="NMF56635.1"/>
    </source>
</evidence>
<dbReference type="EMBL" id="JAAVJL010000001">
    <property type="protein sequence ID" value="NMF59388.1"/>
    <property type="molecule type" value="Genomic_DNA"/>
</dbReference>
<dbReference type="EMBL" id="JAAVJL010000001">
    <property type="protein sequence ID" value="NMF56635.1"/>
    <property type="molecule type" value="Genomic_DNA"/>
</dbReference>
<evidence type="ECO:0000313" key="9">
    <source>
        <dbReference type="Proteomes" id="UP000738376"/>
    </source>
</evidence>
<gene>
    <name evidence="1" type="ORF">HC246_00240</name>
    <name evidence="2" type="ORF">HC246_00965</name>
    <name evidence="3" type="ORF">HC246_15520</name>
    <name evidence="4" type="ORF">HC246_15745</name>
    <name evidence="5" type="ORF">HC246_17900</name>
    <name evidence="6" type="ORF">HC246_22105</name>
    <name evidence="7" type="ORF">HC246_24755</name>
    <name evidence="8" type="ORF">HC246_25190</name>
</gene>
<dbReference type="EMBL" id="JAAVJL010000002">
    <property type="protein sequence ID" value="NMF59841.1"/>
    <property type="molecule type" value="Genomic_DNA"/>
</dbReference>
<sequence length="393" mass="45971">MTQNASRIYNELIKFGSQYSQWSDVRHLGVMAWMMVGMIATGSVNLTKWLSHINTKALIAQSTQRQLSRWLNNPRINPAKLYSPVIKELIAKWKEPEIYLSFDTSQLWEEYSMIRLCVVHQGRALPLCWRVIKHRSSSVEMSSYQDMLKRASKLLPVNVKVVLLADRAFANPELVRYVWELKWQCRIRIKGNFWIYAPKHGWQTVKQLHLRLGEAKLIHNVKVHKTESKRLTDVHIAAAWESGSREYWYILSTEPTTLQTFWEYGLRFDIEENFLDDKSNGFDLESSRLRSAPAISRLCFVIALTTLFLTAQGLAVADSGYRRLVDPHWFRGLSYLKIGWNWIHTAITKNWAFLPFYSFTSYLDSHPAIASRRKHLQKLFRIEFYASTLDYAS</sequence>
<dbReference type="SUPFAM" id="SSF53098">
    <property type="entry name" value="Ribonuclease H-like"/>
    <property type="match status" value="1"/>
</dbReference>
<reference evidence="4 9" key="1">
    <citation type="submission" date="2020-03" db="EMBL/GenBank/DDBJ databases">
        <title>Draft Genome Sequence of 2-Methylisoborneol Producing Pseudanabaena yagii Strain GIHE-NHR1 Isolated from North Han River in South Korea.</title>
        <authorList>
            <person name="Jeong J."/>
        </authorList>
    </citation>
    <scope>NUCLEOTIDE SEQUENCE [LARGE SCALE GENOMIC DNA]</scope>
    <source>
        <strain evidence="4 9">GIHE-NHR1</strain>
    </source>
</reference>
<accession>A0ABX1LWP5</accession>
<dbReference type="EMBL" id="JAAVJL010000001">
    <property type="protein sequence ID" value="NMF56495.1"/>
    <property type="molecule type" value="Genomic_DNA"/>
</dbReference>
<evidence type="ECO:0000313" key="8">
    <source>
        <dbReference type="EMBL" id="NMF61226.1"/>
    </source>
</evidence>
<keyword evidence="9" id="KW-1185">Reference proteome</keyword>
<dbReference type="Proteomes" id="UP000738376">
    <property type="component" value="Unassembled WGS sequence"/>
</dbReference>
<dbReference type="EMBL" id="JAAVJL010000008">
    <property type="protein sequence ID" value="NMF61226.1"/>
    <property type="molecule type" value="Genomic_DNA"/>
</dbReference>